<feature type="active site" description="Proton donor/acceptor" evidence="3">
    <location>
        <position position="138"/>
    </location>
</feature>
<dbReference type="InterPro" id="IPR050417">
    <property type="entry name" value="Sugar_Epim/Isomerase"/>
</dbReference>
<dbReference type="InterPro" id="IPR036237">
    <property type="entry name" value="Xyl_isomerase-like_sf"/>
</dbReference>
<feature type="domain" description="Xylose isomerase-like TIM barrel" evidence="4">
    <location>
        <begin position="23"/>
        <end position="246"/>
    </location>
</feature>
<evidence type="ECO:0000256" key="1">
    <source>
        <dbReference type="ARBA" id="ARBA00023235"/>
    </source>
</evidence>
<dbReference type="SUPFAM" id="SSF51658">
    <property type="entry name" value="Xylose isomerase-like"/>
    <property type="match status" value="1"/>
</dbReference>
<dbReference type="Proteomes" id="UP000033514">
    <property type="component" value="Unassembled WGS sequence"/>
</dbReference>
<feature type="active site" description="Proton donor/acceptor" evidence="3">
    <location>
        <position position="236"/>
    </location>
</feature>
<dbReference type="Gene3D" id="3.20.20.150">
    <property type="entry name" value="Divalent-metal-dependent TIM barrel enzymes"/>
    <property type="match status" value="1"/>
</dbReference>
<evidence type="ECO:0000313" key="6">
    <source>
        <dbReference type="Proteomes" id="UP000033514"/>
    </source>
</evidence>
<dbReference type="OrthoDB" id="9786584at2"/>
<accession>A0A0F5L9D4</accession>
<protein>
    <submittedName>
        <fullName evidence="5">Hydroxypyruvate isomerase</fullName>
    </submittedName>
</protein>
<sequence>MTKYSACIEMLFVPESPDPVERVRLAKAAGFEAVEFWLWSNKDLDGIERVLGETGVALAGIVAEPFAELTRAGDHDRFLAGLEKSRDVAMRLGAKVLICQSGPLLDGIERAQQHDDLTLAMARSADVLKGSGVQLGLEPLNDRVDHPSYYLTSTIEALDIMDEVDRPEIGITYDLYHSMVMGEVPEAVVGDRARHIVHVHVADHPGRNQPGSGGLDLKRPLGWLQNQGYDGFVGLEFRPTGTTADALTQMRASLGT</sequence>
<comment type="similarity">
    <text evidence="2">Belongs to the hyi family.</text>
</comment>
<dbReference type="RefSeq" id="WP_046142881.1">
    <property type="nucleotide sequence ID" value="NZ_LAJG01000021.1"/>
</dbReference>
<dbReference type="EMBL" id="LAJG01000021">
    <property type="protein sequence ID" value="KKB78804.1"/>
    <property type="molecule type" value="Genomic_DNA"/>
</dbReference>
<proteinExistence type="inferred from homology"/>
<keyword evidence="6" id="KW-1185">Reference proteome</keyword>
<dbReference type="PANTHER" id="PTHR43489">
    <property type="entry name" value="ISOMERASE"/>
    <property type="match status" value="1"/>
</dbReference>
<comment type="caution">
    <text evidence="5">The sequence shown here is derived from an EMBL/GenBank/DDBJ whole genome shotgun (WGS) entry which is preliminary data.</text>
</comment>
<dbReference type="GO" id="GO:0016853">
    <property type="term" value="F:isomerase activity"/>
    <property type="evidence" value="ECO:0007669"/>
    <property type="project" value="UniProtKB-KW"/>
</dbReference>
<dbReference type="InterPro" id="IPR026040">
    <property type="entry name" value="HyI-like"/>
</dbReference>
<dbReference type="PATRIC" id="fig|361041.3.peg.1337"/>
<keyword evidence="5" id="KW-0670">Pyruvate</keyword>
<name>A0A0F5L9D4_9HYPH</name>
<dbReference type="InterPro" id="IPR013022">
    <property type="entry name" value="Xyl_isomerase-like_TIM-brl"/>
</dbReference>
<dbReference type="PIRSF" id="PIRSF006241">
    <property type="entry name" value="HyI"/>
    <property type="match status" value="1"/>
</dbReference>
<reference evidence="5 6" key="1">
    <citation type="submission" date="2015-03" db="EMBL/GenBank/DDBJ databases">
        <authorList>
            <person name="Hassan Y.I."/>
            <person name="Lepp D."/>
            <person name="Zhou T."/>
        </authorList>
    </citation>
    <scope>NUCLEOTIDE SEQUENCE [LARGE SCALE GENOMIC DNA]</scope>
    <source>
        <strain evidence="5 6">GH2-10</strain>
    </source>
</reference>
<gene>
    <name evidence="5" type="ORF">VW35_09900</name>
</gene>
<organism evidence="5 6">
    <name type="scientific">Devosia soli</name>
    <dbReference type="NCBI Taxonomy" id="361041"/>
    <lineage>
        <taxon>Bacteria</taxon>
        <taxon>Pseudomonadati</taxon>
        <taxon>Pseudomonadota</taxon>
        <taxon>Alphaproteobacteria</taxon>
        <taxon>Hyphomicrobiales</taxon>
        <taxon>Devosiaceae</taxon>
        <taxon>Devosia</taxon>
    </lineage>
</organism>
<dbReference type="STRING" id="361041.VW35_09900"/>
<evidence type="ECO:0000313" key="5">
    <source>
        <dbReference type="EMBL" id="KKB78804.1"/>
    </source>
</evidence>
<dbReference type="Pfam" id="PF01261">
    <property type="entry name" value="AP_endonuc_2"/>
    <property type="match status" value="1"/>
</dbReference>
<evidence type="ECO:0000256" key="3">
    <source>
        <dbReference type="PIRSR" id="PIRSR006241-50"/>
    </source>
</evidence>
<dbReference type="AlphaFoldDB" id="A0A0F5L9D4"/>
<evidence type="ECO:0000256" key="2">
    <source>
        <dbReference type="PIRNR" id="PIRNR006241"/>
    </source>
</evidence>
<evidence type="ECO:0000259" key="4">
    <source>
        <dbReference type="Pfam" id="PF01261"/>
    </source>
</evidence>
<keyword evidence="1 2" id="KW-0413">Isomerase</keyword>